<proteinExistence type="predicted"/>
<evidence type="ECO:0000313" key="2">
    <source>
        <dbReference type="Proteomes" id="UP001596003"/>
    </source>
</evidence>
<sequence length="199" mass="23407">MRLAVYLFLLLVPSLNYGFKKNVMPYSLVISKAVLIVDGTISKVSENEYEFTISEFIKGKSSLKINVAIWKEWLCDPRNKELKKGQRMILFLERSPYGNFYPINESTGELYVDNDVFLDIFLPKAFVNPTILKKGIYMFLETYSFYGNFNDRFYQNAHFVRNKSIFEVYKMTKTNSAFKFLVENAEYFKPTEVQFFPVI</sequence>
<organism evidence="1 2">
    <name type="scientific">Flavobacterium chungangensis</name>
    <dbReference type="NCBI Taxonomy" id="2708132"/>
    <lineage>
        <taxon>Bacteria</taxon>
        <taxon>Pseudomonadati</taxon>
        <taxon>Bacteroidota</taxon>
        <taxon>Flavobacteriia</taxon>
        <taxon>Flavobacteriales</taxon>
        <taxon>Flavobacteriaceae</taxon>
        <taxon>Flavobacterium</taxon>
    </lineage>
</organism>
<protein>
    <submittedName>
        <fullName evidence="1">Uncharacterized protein</fullName>
    </submittedName>
</protein>
<comment type="caution">
    <text evidence="1">The sequence shown here is derived from an EMBL/GenBank/DDBJ whole genome shotgun (WGS) entry which is preliminary data.</text>
</comment>
<dbReference type="Proteomes" id="UP001596003">
    <property type="component" value="Unassembled WGS sequence"/>
</dbReference>
<evidence type="ECO:0000313" key="1">
    <source>
        <dbReference type="EMBL" id="MFC4479678.1"/>
    </source>
</evidence>
<accession>A0ABV8ZHZ5</accession>
<name>A0ABV8ZHZ5_9FLAO</name>
<dbReference type="RefSeq" id="WP_379800940.1">
    <property type="nucleotide sequence ID" value="NZ_JBHSFY010000017.1"/>
</dbReference>
<dbReference type="EMBL" id="JBHSFY010000017">
    <property type="protein sequence ID" value="MFC4479678.1"/>
    <property type="molecule type" value="Genomic_DNA"/>
</dbReference>
<gene>
    <name evidence="1" type="ORF">ACFO3N_21565</name>
</gene>
<reference evidence="2" key="1">
    <citation type="journal article" date="2019" name="Int. J. Syst. Evol. Microbiol.">
        <title>The Global Catalogue of Microorganisms (GCM) 10K type strain sequencing project: providing services to taxonomists for standard genome sequencing and annotation.</title>
        <authorList>
            <consortium name="The Broad Institute Genomics Platform"/>
            <consortium name="The Broad Institute Genome Sequencing Center for Infectious Disease"/>
            <person name="Wu L."/>
            <person name="Ma J."/>
        </authorList>
    </citation>
    <scope>NUCLEOTIDE SEQUENCE [LARGE SCALE GENOMIC DNA]</scope>
    <source>
        <strain evidence="2">NBRC 103627</strain>
    </source>
</reference>
<keyword evidence="2" id="KW-1185">Reference proteome</keyword>